<gene>
    <name evidence="2" type="ORF">L5014_32255</name>
</gene>
<organism evidence="2 3">
    <name type="scientific">Paraburkholderia tagetis</name>
    <dbReference type="NCBI Taxonomy" id="2913261"/>
    <lineage>
        <taxon>Bacteria</taxon>
        <taxon>Pseudomonadati</taxon>
        <taxon>Pseudomonadota</taxon>
        <taxon>Betaproteobacteria</taxon>
        <taxon>Burkholderiales</taxon>
        <taxon>Burkholderiaceae</taxon>
        <taxon>Paraburkholderia</taxon>
    </lineage>
</organism>
<reference evidence="2" key="1">
    <citation type="submission" date="2022-01" db="EMBL/GenBank/DDBJ databases">
        <title>Genome sequence and assembly of Parabukholderia sp. RG36.</title>
        <authorList>
            <person name="Chhetri G."/>
        </authorList>
    </citation>
    <scope>NUCLEOTIDE SEQUENCE</scope>
    <source>
        <strain evidence="2">RG36</strain>
    </source>
</reference>
<keyword evidence="3" id="KW-1185">Reference proteome</keyword>
<protein>
    <submittedName>
        <fullName evidence="2">Uncharacterized protein</fullName>
    </submittedName>
</protein>
<feature type="transmembrane region" description="Helical" evidence="1">
    <location>
        <begin position="75"/>
        <end position="93"/>
    </location>
</feature>
<dbReference type="AlphaFoldDB" id="A0A9X1UM86"/>
<feature type="transmembrane region" description="Helical" evidence="1">
    <location>
        <begin position="122"/>
        <end position="144"/>
    </location>
</feature>
<sequence>MRTLAFLRSAAAATGIAAVPLLACAVLTGLARLGVVVPAFALTRAAWHGVLMIPVFFGTVISLERAVAMQRTAPYLAPAGTVVAGAALLAGAPVPLVQALLVIAAGILVAASIRLAWRQRTLFLFVLAGAAVCSAVGNGVWLTVGDLSAAIPWWLSFLILTIAGERLELTRLLPVSR</sequence>
<name>A0A9X1UM86_9BURK</name>
<feature type="transmembrane region" description="Helical" evidence="1">
    <location>
        <begin position="12"/>
        <end position="33"/>
    </location>
</feature>
<proteinExistence type="predicted"/>
<comment type="caution">
    <text evidence="2">The sequence shown here is derived from an EMBL/GenBank/DDBJ whole genome shotgun (WGS) entry which is preliminary data.</text>
</comment>
<evidence type="ECO:0000313" key="2">
    <source>
        <dbReference type="EMBL" id="MCG5077965.1"/>
    </source>
</evidence>
<dbReference type="EMBL" id="JAKLJA010000046">
    <property type="protein sequence ID" value="MCG5077965.1"/>
    <property type="molecule type" value="Genomic_DNA"/>
</dbReference>
<keyword evidence="1" id="KW-0472">Membrane</keyword>
<feature type="transmembrane region" description="Helical" evidence="1">
    <location>
        <begin position="99"/>
        <end position="117"/>
    </location>
</feature>
<dbReference type="Proteomes" id="UP001139308">
    <property type="component" value="Unassembled WGS sequence"/>
</dbReference>
<evidence type="ECO:0000313" key="3">
    <source>
        <dbReference type="Proteomes" id="UP001139308"/>
    </source>
</evidence>
<keyword evidence="1" id="KW-0812">Transmembrane</keyword>
<accession>A0A9X1UM86</accession>
<evidence type="ECO:0000256" key="1">
    <source>
        <dbReference type="SAM" id="Phobius"/>
    </source>
</evidence>
<feature type="transmembrane region" description="Helical" evidence="1">
    <location>
        <begin position="45"/>
        <end position="63"/>
    </location>
</feature>
<keyword evidence="1" id="KW-1133">Transmembrane helix</keyword>